<dbReference type="InParanoid" id="A0A3Q7ENK9"/>
<sequence>MFHVKNAAGCKDVRRYLSLFQDQIHIDKARCQVFITVPMVSLHKGSINEGLKNSRIMQVEKLLHHARMIISLTRAPQTRRKNLANGFKSRNVPALNMLNNLFGDREYQ</sequence>
<keyword evidence="2" id="KW-1185">Reference proteome</keyword>
<name>A0A3Q7ENK9_SOLLC</name>
<proteinExistence type="predicted"/>
<reference evidence="1" key="2">
    <citation type="submission" date="2019-01" db="UniProtKB">
        <authorList>
            <consortium name="EnsemblPlants"/>
        </authorList>
    </citation>
    <scope>IDENTIFICATION</scope>
    <source>
        <strain evidence="1">cv. Heinz 1706</strain>
    </source>
</reference>
<evidence type="ECO:0000313" key="2">
    <source>
        <dbReference type="Proteomes" id="UP000004994"/>
    </source>
</evidence>
<protein>
    <submittedName>
        <fullName evidence="1">Uncharacterized protein</fullName>
    </submittedName>
</protein>
<dbReference type="AlphaFoldDB" id="A0A3Q7ENK9"/>
<dbReference type="Gramene" id="Solyc01g097825.1.1">
    <property type="protein sequence ID" value="Solyc01g097825.1.1"/>
    <property type="gene ID" value="Solyc01g097825.1"/>
</dbReference>
<organism evidence="1">
    <name type="scientific">Solanum lycopersicum</name>
    <name type="common">Tomato</name>
    <name type="synonym">Lycopersicon esculentum</name>
    <dbReference type="NCBI Taxonomy" id="4081"/>
    <lineage>
        <taxon>Eukaryota</taxon>
        <taxon>Viridiplantae</taxon>
        <taxon>Streptophyta</taxon>
        <taxon>Embryophyta</taxon>
        <taxon>Tracheophyta</taxon>
        <taxon>Spermatophyta</taxon>
        <taxon>Magnoliopsida</taxon>
        <taxon>eudicotyledons</taxon>
        <taxon>Gunneridae</taxon>
        <taxon>Pentapetalae</taxon>
        <taxon>asterids</taxon>
        <taxon>lamiids</taxon>
        <taxon>Solanales</taxon>
        <taxon>Solanaceae</taxon>
        <taxon>Solanoideae</taxon>
        <taxon>Solaneae</taxon>
        <taxon>Solanum</taxon>
        <taxon>Solanum subgen. Lycopersicon</taxon>
    </lineage>
</organism>
<reference evidence="1" key="1">
    <citation type="journal article" date="2012" name="Nature">
        <title>The tomato genome sequence provides insights into fleshy fruit evolution.</title>
        <authorList>
            <consortium name="Tomato Genome Consortium"/>
        </authorList>
    </citation>
    <scope>NUCLEOTIDE SEQUENCE [LARGE SCALE GENOMIC DNA]</scope>
    <source>
        <strain evidence="1">cv. Heinz 1706</strain>
    </source>
</reference>
<dbReference type="Proteomes" id="UP000004994">
    <property type="component" value="Chromosome 1"/>
</dbReference>
<dbReference type="EnsemblPlants" id="Solyc01g097825.1.1">
    <property type="protein sequence ID" value="Solyc01g097825.1.1"/>
    <property type="gene ID" value="Solyc01g097825.1"/>
</dbReference>
<accession>A0A3Q7ENK9</accession>
<evidence type="ECO:0000313" key="1">
    <source>
        <dbReference type="EnsemblPlants" id="Solyc01g097825.1.1"/>
    </source>
</evidence>